<dbReference type="InterPro" id="IPR011766">
    <property type="entry name" value="TPP_enzyme_TPP-bd"/>
</dbReference>
<dbReference type="InterPro" id="IPR011896">
    <property type="entry name" value="OFOB"/>
</dbReference>
<dbReference type="GO" id="GO:0006082">
    <property type="term" value="P:organic acid metabolic process"/>
    <property type="evidence" value="ECO:0007669"/>
    <property type="project" value="UniProtKB-ARBA"/>
</dbReference>
<evidence type="ECO:0000256" key="9">
    <source>
        <dbReference type="ARBA" id="ARBA00023052"/>
    </source>
</evidence>
<evidence type="ECO:0000256" key="3">
    <source>
        <dbReference type="ARBA" id="ARBA00001966"/>
    </source>
</evidence>
<dbReference type="GO" id="GO:0016625">
    <property type="term" value="F:oxidoreductase activity, acting on the aldehyde or oxo group of donors, iron-sulfur protein as acceptor"/>
    <property type="evidence" value="ECO:0007669"/>
    <property type="project" value="UniProtKB-ARBA"/>
</dbReference>
<sequence>MILKKYKTDLWIDWCAGCGNFGILSAIYRAFSELNLDPRKTVLVSGIGCSGKIPHFVNVNGVHTLHGRAIPFAVGIKLSNPELTVMVNGGDGDLLGIGAGHFVSLGRKNVDITVILHNNGVYGLTKGQASPTLDYGLKTKALAEANRLYPLNPITLAIVSGYTFVARSYALKPEHLKEIIKKGINHRGSALIEVLQPCVTYNNIHTWKYYSERIYELESDSGLDFSEAIEKSKEKERIPIGIFYMEKKKVLEGIDKRAKLSNEDFKNLFREKIIRAT</sequence>
<dbReference type="PANTHER" id="PTHR48084">
    <property type="entry name" value="2-OXOGLUTARATE OXIDOREDUCTASE SUBUNIT KORB-RELATED"/>
    <property type="match status" value="1"/>
</dbReference>
<evidence type="ECO:0000256" key="2">
    <source>
        <dbReference type="ARBA" id="ARBA00001964"/>
    </source>
</evidence>
<gene>
    <name evidence="12" type="ORF">Asulf_00315</name>
</gene>
<feature type="domain" description="Thiamine pyrophosphate enzyme TPP-binding" evidence="10">
    <location>
        <begin position="47"/>
        <end position="194"/>
    </location>
</feature>
<keyword evidence="4" id="KW-0479">Metal-binding</keyword>
<dbReference type="eggNOG" id="arCOG01599">
    <property type="taxonomic scope" value="Archaea"/>
</dbReference>
<protein>
    <submittedName>
        <fullName evidence="12">2-oxoacid:acceptor oxidoreductase, beta subunit, pyruvate/2-ketoisovalerate family</fullName>
    </submittedName>
</protein>
<keyword evidence="12" id="KW-0670">Pyruvate</keyword>
<name>N0BDM4_9EURY</name>
<dbReference type="Gene3D" id="3.40.50.970">
    <property type="match status" value="1"/>
</dbReference>
<evidence type="ECO:0000259" key="10">
    <source>
        <dbReference type="Pfam" id="PF02775"/>
    </source>
</evidence>
<evidence type="ECO:0000256" key="1">
    <source>
        <dbReference type="ARBA" id="ARBA00001946"/>
    </source>
</evidence>
<evidence type="ECO:0000256" key="7">
    <source>
        <dbReference type="ARBA" id="ARBA00023004"/>
    </source>
</evidence>
<dbReference type="KEGG" id="ast:Asulf_00315"/>
<evidence type="ECO:0000313" key="13">
    <source>
        <dbReference type="Proteomes" id="UP000013307"/>
    </source>
</evidence>
<organism evidence="12 13">
    <name type="scientific">Archaeoglobus sulfaticallidus PM70-1</name>
    <dbReference type="NCBI Taxonomy" id="387631"/>
    <lineage>
        <taxon>Archaea</taxon>
        <taxon>Methanobacteriati</taxon>
        <taxon>Methanobacteriota</taxon>
        <taxon>Archaeoglobi</taxon>
        <taxon>Archaeoglobales</taxon>
        <taxon>Archaeoglobaceae</taxon>
        <taxon>Archaeoglobus</taxon>
    </lineage>
</organism>
<keyword evidence="7" id="KW-0408">Iron</keyword>
<dbReference type="STRING" id="387631.Asulf_00315"/>
<proteinExistence type="predicted"/>
<keyword evidence="6" id="KW-0560">Oxidoreductase</keyword>
<comment type="cofactor">
    <cofactor evidence="3">
        <name>[4Fe-4S] cluster</name>
        <dbReference type="ChEBI" id="CHEBI:49883"/>
    </cofactor>
</comment>
<dbReference type="NCBIfam" id="TIGR02177">
    <property type="entry name" value="PorB_KorB"/>
    <property type="match status" value="1"/>
</dbReference>
<evidence type="ECO:0000259" key="11">
    <source>
        <dbReference type="Pfam" id="PF12367"/>
    </source>
</evidence>
<keyword evidence="9" id="KW-0786">Thiamine pyrophosphate</keyword>
<keyword evidence="13" id="KW-1185">Reference proteome</keyword>
<evidence type="ECO:0000256" key="6">
    <source>
        <dbReference type="ARBA" id="ARBA00023002"/>
    </source>
</evidence>
<keyword evidence="8" id="KW-0411">Iron-sulfur</keyword>
<reference evidence="12 13" key="1">
    <citation type="journal article" date="2013" name="Genome Announc.">
        <title>Complete Genome Sequence of the Thermophilic and Facultatively Chemolithoautotrophic Sulfate Reducer Archaeoglobus sulfaticallidus Strain PM70-1T.</title>
        <authorList>
            <person name="Stokke R."/>
            <person name="Hocking W.P."/>
            <person name="Steinsbu B.O."/>
            <person name="Steen I.H."/>
        </authorList>
    </citation>
    <scope>NUCLEOTIDE SEQUENCE [LARGE SCALE GENOMIC DNA]</scope>
    <source>
        <strain evidence="12">PM70-1</strain>
    </source>
</reference>
<keyword evidence="5" id="KW-0460">Magnesium</keyword>
<dbReference type="GO" id="GO:0044272">
    <property type="term" value="P:sulfur compound biosynthetic process"/>
    <property type="evidence" value="ECO:0007669"/>
    <property type="project" value="UniProtKB-ARBA"/>
</dbReference>
<comment type="cofactor">
    <cofactor evidence="2">
        <name>thiamine diphosphate</name>
        <dbReference type="ChEBI" id="CHEBI:58937"/>
    </cofactor>
</comment>
<dbReference type="GO" id="GO:0051536">
    <property type="term" value="F:iron-sulfur cluster binding"/>
    <property type="evidence" value="ECO:0007669"/>
    <property type="project" value="UniProtKB-KW"/>
</dbReference>
<dbReference type="GeneID" id="15391961"/>
<evidence type="ECO:0000313" key="12">
    <source>
        <dbReference type="EMBL" id="AGK60347.1"/>
    </source>
</evidence>
<dbReference type="Pfam" id="PF12367">
    <property type="entry name" value="PFO_beta_C"/>
    <property type="match status" value="1"/>
</dbReference>
<dbReference type="SUPFAM" id="SSF52518">
    <property type="entry name" value="Thiamin diphosphate-binding fold (THDP-binding)"/>
    <property type="match status" value="1"/>
</dbReference>
<dbReference type="AlphaFoldDB" id="N0BDM4"/>
<dbReference type="GO" id="GO:0046872">
    <property type="term" value="F:metal ion binding"/>
    <property type="evidence" value="ECO:0007669"/>
    <property type="project" value="UniProtKB-KW"/>
</dbReference>
<dbReference type="EMBL" id="CP005290">
    <property type="protein sequence ID" value="AGK60347.1"/>
    <property type="molecule type" value="Genomic_DNA"/>
</dbReference>
<accession>N0BDM4</accession>
<evidence type="ECO:0000256" key="5">
    <source>
        <dbReference type="ARBA" id="ARBA00022842"/>
    </source>
</evidence>
<dbReference type="PANTHER" id="PTHR48084:SF2">
    <property type="entry name" value="PYRUVATE FERREDOXIN_FLAVODOXIN OXIDOREDUCTASE, BETA SUBUNIT"/>
    <property type="match status" value="1"/>
</dbReference>
<dbReference type="RefSeq" id="WP_015589946.1">
    <property type="nucleotide sequence ID" value="NC_021169.1"/>
</dbReference>
<evidence type="ECO:0000256" key="8">
    <source>
        <dbReference type="ARBA" id="ARBA00023014"/>
    </source>
</evidence>
<dbReference type="InterPro" id="IPR029061">
    <property type="entry name" value="THDP-binding"/>
</dbReference>
<dbReference type="CDD" id="cd03375">
    <property type="entry name" value="TPP_OGFOR"/>
    <property type="match status" value="1"/>
</dbReference>
<feature type="domain" description="Pyruvate ferredoxin oxidoreductase beta subunit C-terminal" evidence="11">
    <location>
        <begin position="198"/>
        <end position="252"/>
    </location>
</feature>
<dbReference type="InterPro" id="IPR051457">
    <property type="entry name" value="2-oxoacid:Fd_oxidoreductase"/>
</dbReference>
<dbReference type="GO" id="GO:0045333">
    <property type="term" value="P:cellular respiration"/>
    <property type="evidence" value="ECO:0007669"/>
    <property type="project" value="UniProtKB-ARBA"/>
</dbReference>
<dbReference type="OrthoDB" id="30755at2157"/>
<comment type="cofactor">
    <cofactor evidence="1">
        <name>Mg(2+)</name>
        <dbReference type="ChEBI" id="CHEBI:18420"/>
    </cofactor>
</comment>
<dbReference type="Proteomes" id="UP000013307">
    <property type="component" value="Chromosome"/>
</dbReference>
<evidence type="ECO:0000256" key="4">
    <source>
        <dbReference type="ARBA" id="ARBA00022723"/>
    </source>
</evidence>
<dbReference type="HOGENOM" id="CLU_048564_0_0_2"/>
<dbReference type="GO" id="GO:0030976">
    <property type="term" value="F:thiamine pyrophosphate binding"/>
    <property type="evidence" value="ECO:0007669"/>
    <property type="project" value="InterPro"/>
</dbReference>
<dbReference type="InterPro" id="IPR032686">
    <property type="entry name" value="PFO_beta_C"/>
</dbReference>
<dbReference type="Pfam" id="PF02775">
    <property type="entry name" value="TPP_enzyme_C"/>
    <property type="match status" value="1"/>
</dbReference>